<dbReference type="PANTHER" id="PTHR45682">
    <property type="entry name" value="AGAP008228-PA"/>
    <property type="match status" value="1"/>
</dbReference>
<evidence type="ECO:0000256" key="1">
    <source>
        <dbReference type="ARBA" id="ARBA00008601"/>
    </source>
</evidence>
<dbReference type="GO" id="GO:0004725">
    <property type="term" value="F:protein tyrosine phosphatase activity"/>
    <property type="evidence" value="ECO:0007669"/>
    <property type="project" value="UniProtKB-EC"/>
</dbReference>
<evidence type="ECO:0000256" key="3">
    <source>
        <dbReference type="RuleBase" id="RU366038"/>
    </source>
</evidence>
<feature type="domain" description="Tyrosine specific protein phosphatases" evidence="5">
    <location>
        <begin position="115"/>
        <end position="172"/>
    </location>
</feature>
<dbReference type="GO" id="GO:0008138">
    <property type="term" value="F:protein tyrosine/serine/threonine phosphatase activity"/>
    <property type="evidence" value="ECO:0007669"/>
    <property type="project" value="UniProtKB-UniRule"/>
</dbReference>
<protein>
    <recommendedName>
        <fullName evidence="3">Dual specificity protein phosphatase</fullName>
        <ecNumber evidence="3">3.1.3.16</ecNumber>
        <ecNumber evidence="3">3.1.3.48</ecNumber>
    </recommendedName>
</protein>
<dbReference type="GO" id="GO:0033549">
    <property type="term" value="F:MAP kinase phosphatase activity"/>
    <property type="evidence" value="ECO:0007669"/>
    <property type="project" value="TreeGrafter"/>
</dbReference>
<evidence type="ECO:0000259" key="4">
    <source>
        <dbReference type="PROSITE" id="PS50054"/>
    </source>
</evidence>
<feature type="active site" description="Phosphocysteine intermediate" evidence="2">
    <location>
        <position position="138"/>
    </location>
</feature>
<dbReference type="InterPro" id="IPR029021">
    <property type="entry name" value="Prot-tyrosine_phosphatase-like"/>
</dbReference>
<dbReference type="InterPro" id="IPR020422">
    <property type="entry name" value="TYR_PHOSPHATASE_DUAL_dom"/>
</dbReference>
<comment type="function">
    <text evidence="3">Dual specificity phosphatase able to dephosphorylate phosphotyrosine, phosphoserine and phosphothreonine residues, with a preference for phosphotyrosine as a substrate.</text>
</comment>
<keyword evidence="3" id="KW-0378">Hydrolase</keyword>
<comment type="catalytic activity">
    <reaction evidence="3">
        <text>O-phospho-L-threonyl-[protein] + H2O = L-threonyl-[protein] + phosphate</text>
        <dbReference type="Rhea" id="RHEA:47004"/>
        <dbReference type="Rhea" id="RHEA-COMP:11060"/>
        <dbReference type="Rhea" id="RHEA-COMP:11605"/>
        <dbReference type="ChEBI" id="CHEBI:15377"/>
        <dbReference type="ChEBI" id="CHEBI:30013"/>
        <dbReference type="ChEBI" id="CHEBI:43474"/>
        <dbReference type="ChEBI" id="CHEBI:61977"/>
        <dbReference type="EC" id="3.1.3.16"/>
    </reaction>
</comment>
<feature type="domain" description="Tyrosine-protein phosphatase" evidence="4">
    <location>
        <begin position="49"/>
        <end position="193"/>
    </location>
</feature>
<reference evidence="6" key="1">
    <citation type="submission" date="2021-07" db="EMBL/GenBank/DDBJ databases">
        <authorList>
            <person name="Catto M.A."/>
            <person name="Jacobson A."/>
            <person name="Kennedy G."/>
            <person name="Labadie P."/>
            <person name="Hunt B.G."/>
            <person name="Srinivasan R."/>
        </authorList>
    </citation>
    <scope>NUCLEOTIDE SEQUENCE</scope>
    <source>
        <strain evidence="6">PL_HMW_Pooled</strain>
        <tissue evidence="6">Head</tissue>
    </source>
</reference>
<proteinExistence type="inferred from homology"/>
<dbReference type="EMBL" id="JAHWGI010001108">
    <property type="protein sequence ID" value="KAK3922768.1"/>
    <property type="molecule type" value="Genomic_DNA"/>
</dbReference>
<dbReference type="PRINTS" id="PR01909">
    <property type="entry name" value="ADSPHPHTASEA"/>
</dbReference>
<dbReference type="Proteomes" id="UP001219518">
    <property type="component" value="Unassembled WGS sequence"/>
</dbReference>
<dbReference type="GO" id="GO:0005737">
    <property type="term" value="C:cytoplasm"/>
    <property type="evidence" value="ECO:0007669"/>
    <property type="project" value="TreeGrafter"/>
</dbReference>
<dbReference type="Gene3D" id="3.90.190.10">
    <property type="entry name" value="Protein tyrosine phosphatase superfamily"/>
    <property type="match status" value="1"/>
</dbReference>
<comment type="catalytic activity">
    <reaction evidence="3">
        <text>O-phospho-L-tyrosyl-[protein] + H2O = L-tyrosyl-[protein] + phosphate</text>
        <dbReference type="Rhea" id="RHEA:10684"/>
        <dbReference type="Rhea" id="RHEA-COMP:10136"/>
        <dbReference type="Rhea" id="RHEA-COMP:20101"/>
        <dbReference type="ChEBI" id="CHEBI:15377"/>
        <dbReference type="ChEBI" id="CHEBI:43474"/>
        <dbReference type="ChEBI" id="CHEBI:46858"/>
        <dbReference type="ChEBI" id="CHEBI:61978"/>
        <dbReference type="EC" id="3.1.3.48"/>
    </reaction>
</comment>
<organism evidence="6 7">
    <name type="scientific">Frankliniella fusca</name>
    <dbReference type="NCBI Taxonomy" id="407009"/>
    <lineage>
        <taxon>Eukaryota</taxon>
        <taxon>Metazoa</taxon>
        <taxon>Ecdysozoa</taxon>
        <taxon>Arthropoda</taxon>
        <taxon>Hexapoda</taxon>
        <taxon>Insecta</taxon>
        <taxon>Pterygota</taxon>
        <taxon>Neoptera</taxon>
        <taxon>Paraneoptera</taxon>
        <taxon>Thysanoptera</taxon>
        <taxon>Terebrantia</taxon>
        <taxon>Thripoidea</taxon>
        <taxon>Thripidae</taxon>
        <taxon>Frankliniella</taxon>
    </lineage>
</organism>
<evidence type="ECO:0000313" key="6">
    <source>
        <dbReference type="EMBL" id="KAK3922768.1"/>
    </source>
</evidence>
<dbReference type="EC" id="3.1.3.16" evidence="3"/>
<dbReference type="PROSITE" id="PS50054">
    <property type="entry name" value="TYR_PHOSPHATASE_DUAL"/>
    <property type="match status" value="1"/>
</dbReference>
<evidence type="ECO:0000313" key="7">
    <source>
        <dbReference type="Proteomes" id="UP001219518"/>
    </source>
</evidence>
<keyword evidence="7" id="KW-1185">Reference proteome</keyword>
<evidence type="ECO:0000256" key="2">
    <source>
        <dbReference type="PIRSR" id="PIRSR620405-1"/>
    </source>
</evidence>
<reference evidence="6" key="2">
    <citation type="journal article" date="2023" name="BMC Genomics">
        <title>Pest status, molecular evolution, and epigenetic factors derived from the genome assembly of Frankliniella fusca, a thysanopteran phytovirus vector.</title>
        <authorList>
            <person name="Catto M.A."/>
            <person name="Labadie P.E."/>
            <person name="Jacobson A.L."/>
            <person name="Kennedy G.G."/>
            <person name="Srinivasan R."/>
            <person name="Hunt B.G."/>
        </authorList>
    </citation>
    <scope>NUCLEOTIDE SEQUENCE</scope>
    <source>
        <strain evidence="6">PL_HMW_Pooled</strain>
    </source>
</reference>
<dbReference type="Pfam" id="PF00782">
    <property type="entry name" value="DSPc"/>
    <property type="match status" value="1"/>
</dbReference>
<dbReference type="SMART" id="SM00195">
    <property type="entry name" value="DSPc"/>
    <property type="match status" value="1"/>
</dbReference>
<dbReference type="PRINTS" id="PR01908">
    <property type="entry name" value="ADSPHPHTASE"/>
</dbReference>
<name>A0AAE1HKA8_9NEOP</name>
<dbReference type="InterPro" id="IPR000387">
    <property type="entry name" value="Tyr_Pase_dom"/>
</dbReference>
<gene>
    <name evidence="6" type="ORF">KUF71_000170</name>
</gene>
<dbReference type="GO" id="GO:0043409">
    <property type="term" value="P:negative regulation of MAPK cascade"/>
    <property type="evidence" value="ECO:0007669"/>
    <property type="project" value="TreeGrafter"/>
</dbReference>
<dbReference type="EC" id="3.1.3.48" evidence="3"/>
<dbReference type="PROSITE" id="PS50056">
    <property type="entry name" value="TYR_PHOSPHATASE_2"/>
    <property type="match status" value="1"/>
</dbReference>
<evidence type="ECO:0000259" key="5">
    <source>
        <dbReference type="PROSITE" id="PS50056"/>
    </source>
</evidence>
<dbReference type="SUPFAM" id="SSF52799">
    <property type="entry name" value="(Phosphotyrosine protein) phosphatases II"/>
    <property type="match status" value="1"/>
</dbReference>
<dbReference type="PANTHER" id="PTHR45682:SF1">
    <property type="entry name" value="DUAL SPECIFICITY PROTEIN PHOSPHATASE 3"/>
    <property type="match status" value="1"/>
</dbReference>
<dbReference type="InterPro" id="IPR000340">
    <property type="entry name" value="Dual-sp_phosphatase_cat-dom"/>
</dbReference>
<comment type="caution">
    <text evidence="6">The sequence shown here is derived from an EMBL/GenBank/DDBJ whole genome shotgun (WGS) entry which is preliminary data.</text>
</comment>
<sequence>MTWENPDTSTSYLLSLQLRRIIFSNRRHYSHVAGYNALIALDRDLIGLDCDEVYPNLYIADKRTAQDIDYLLLLGVTHILNVAQQDIQTAIRYRSHNINYMGIPMQDDIGFQISLYFYITAGYIDRAIKDGGKVLVNCFRGVSRSGAIALSYLMIKHGIGASLALRIILQKRHISPNDGFLNQLSVLDNVLFPSTLLI</sequence>
<dbReference type="InterPro" id="IPR020405">
    <property type="entry name" value="Atypical_DUSP_subfamA"/>
</dbReference>
<comment type="catalytic activity">
    <reaction evidence="3">
        <text>O-phospho-L-seryl-[protein] + H2O = L-seryl-[protein] + phosphate</text>
        <dbReference type="Rhea" id="RHEA:20629"/>
        <dbReference type="Rhea" id="RHEA-COMP:9863"/>
        <dbReference type="Rhea" id="RHEA-COMP:11604"/>
        <dbReference type="ChEBI" id="CHEBI:15377"/>
        <dbReference type="ChEBI" id="CHEBI:29999"/>
        <dbReference type="ChEBI" id="CHEBI:43474"/>
        <dbReference type="ChEBI" id="CHEBI:83421"/>
        <dbReference type="EC" id="3.1.3.16"/>
    </reaction>
</comment>
<dbReference type="GO" id="GO:0004722">
    <property type="term" value="F:protein serine/threonine phosphatase activity"/>
    <property type="evidence" value="ECO:0007669"/>
    <property type="project" value="UniProtKB-EC"/>
</dbReference>
<keyword evidence="3" id="KW-0904">Protein phosphatase</keyword>
<dbReference type="AlphaFoldDB" id="A0AAE1HKA8"/>
<comment type="similarity">
    <text evidence="1 3">Belongs to the protein-tyrosine phosphatase family. Non-receptor class dual specificity subfamily.</text>
</comment>
<accession>A0AAE1HKA8</accession>